<organism evidence="1 2">
    <name type="scientific">Arcobacter acticola</name>
    <dbReference type="NCBI Taxonomy" id="1849015"/>
    <lineage>
        <taxon>Bacteria</taxon>
        <taxon>Pseudomonadati</taxon>
        <taxon>Campylobacterota</taxon>
        <taxon>Epsilonproteobacteria</taxon>
        <taxon>Campylobacterales</taxon>
        <taxon>Arcobacteraceae</taxon>
        <taxon>Arcobacter</taxon>
    </lineage>
</organism>
<evidence type="ECO:0008006" key="3">
    <source>
        <dbReference type="Google" id="ProtNLM"/>
    </source>
</evidence>
<dbReference type="EMBL" id="CP042652">
    <property type="protein sequence ID" value="QKE27566.1"/>
    <property type="molecule type" value="Genomic_DNA"/>
</dbReference>
<keyword evidence="2" id="KW-1185">Reference proteome</keyword>
<protein>
    <recommendedName>
        <fullName evidence="3">Lipoprotein</fullName>
    </recommendedName>
</protein>
<evidence type="ECO:0000313" key="1">
    <source>
        <dbReference type="EMBL" id="QKE27566.1"/>
    </source>
</evidence>
<gene>
    <name evidence="1" type="ORF">AACT_0352</name>
</gene>
<dbReference type="PROSITE" id="PS51257">
    <property type="entry name" value="PROKAR_LIPOPROTEIN"/>
    <property type="match status" value="1"/>
</dbReference>
<reference evidence="1 2" key="1">
    <citation type="submission" date="2019-08" db="EMBL/GenBank/DDBJ databases">
        <title>Complete genome sequence of Arcobacter acticola.</title>
        <authorList>
            <person name="Miller W."/>
        </authorList>
    </citation>
    <scope>NUCLEOTIDE SEQUENCE [LARGE SCALE GENOMIC DNA]</scope>
    <source>
        <strain evidence="1 2">KCTC 52212</strain>
    </source>
</reference>
<evidence type="ECO:0000313" key="2">
    <source>
        <dbReference type="Proteomes" id="UP000503483"/>
    </source>
</evidence>
<accession>A0A6M8EE47</accession>
<sequence length="330" mass="38346">MNKIIIILIILVFAGCSQKQDIDASKNIIVAKKNYPNISKNAVFDAAKILFTISNENNKDKSFVIDSYRNKLEVSKIIFEYNVISGDIILDKWQLELYETEKETRANLIVIRRDGLNENEIKSIDKNIVKLFWDRLDYLLGLKKDWQECNKYFTDVALDSFDNIIEYDFCSDYFITSIPDNKYIQKNILISEQEINKNTIDTVKADIYKTTGLSLEKTDDDIFNQKENIEDTYLLTPLMTDEIFETEAQKKAKVAKTQDAAIPEKLGFSNLKEGELLDVDKQMNKFKQDLEKIVNVKPQNENTNLEKIISESSDLKENSEFEFKSEEKKQ</sequence>
<dbReference type="AlphaFoldDB" id="A0A6M8EE47"/>
<proteinExistence type="predicted"/>
<dbReference type="KEGG" id="paco:AACT_0352"/>
<dbReference type="RefSeq" id="WP_172124401.1">
    <property type="nucleotide sequence ID" value="NZ_CP042652.1"/>
</dbReference>
<name>A0A6M8EE47_9BACT</name>
<dbReference type="Proteomes" id="UP000503483">
    <property type="component" value="Chromosome"/>
</dbReference>